<evidence type="ECO:0000259" key="11">
    <source>
        <dbReference type="Pfam" id="PF25994"/>
    </source>
</evidence>
<organism evidence="13 14">
    <name type="scientific">Paramagnetospirillum caucaseum</name>
    <dbReference type="NCBI Taxonomy" id="1244869"/>
    <lineage>
        <taxon>Bacteria</taxon>
        <taxon>Pseudomonadati</taxon>
        <taxon>Pseudomonadota</taxon>
        <taxon>Alphaproteobacteria</taxon>
        <taxon>Rhodospirillales</taxon>
        <taxon>Magnetospirillaceae</taxon>
        <taxon>Paramagnetospirillum</taxon>
    </lineage>
</organism>
<comment type="similarity">
    <text evidence="2 9">Belongs to the membrane fusion protein (MFP) (TC 8.A.1) family.</text>
</comment>
<evidence type="ECO:0000256" key="3">
    <source>
        <dbReference type="ARBA" id="ARBA00022448"/>
    </source>
</evidence>
<dbReference type="GO" id="GO:0015031">
    <property type="term" value="P:protein transport"/>
    <property type="evidence" value="ECO:0007669"/>
    <property type="project" value="InterPro"/>
</dbReference>
<keyword evidence="6" id="KW-0812">Transmembrane</keyword>
<evidence type="ECO:0000256" key="6">
    <source>
        <dbReference type="ARBA" id="ARBA00022692"/>
    </source>
</evidence>
<dbReference type="GO" id="GO:0005886">
    <property type="term" value="C:plasma membrane"/>
    <property type="evidence" value="ECO:0007669"/>
    <property type="project" value="UniProtKB-SubCell"/>
</dbReference>
<dbReference type="Proteomes" id="UP000011744">
    <property type="component" value="Unassembled WGS sequence"/>
</dbReference>
<dbReference type="RefSeq" id="WP_008617412.1">
    <property type="nucleotide sequence ID" value="NZ_AONQ01000025.1"/>
</dbReference>
<dbReference type="PATRIC" id="fig|1244869.3.peg.2237"/>
<dbReference type="Gene3D" id="2.40.30.170">
    <property type="match status" value="1"/>
</dbReference>
<reference evidence="13 14" key="1">
    <citation type="journal article" date="2014" name="Genome Announc.">
        <title>Draft Genome Sequence of Magnetospirillum sp. Strain SO-1, a Freshwater Magnetotactic Bacterium Isolated from the Ol'khovka River, Russia.</title>
        <authorList>
            <person name="Grouzdev D.S."/>
            <person name="Dziuba M.V."/>
            <person name="Sukhacheva M.S."/>
            <person name="Mardanov A.V."/>
            <person name="Beletskiy A.V."/>
            <person name="Kuznetsov B.B."/>
            <person name="Skryabin K.G."/>
        </authorList>
    </citation>
    <scope>NUCLEOTIDE SEQUENCE [LARGE SCALE GENOMIC DNA]</scope>
    <source>
        <strain evidence="13 14">SO-1</strain>
    </source>
</reference>
<evidence type="ECO:0000256" key="10">
    <source>
        <dbReference type="SAM" id="Coils"/>
    </source>
</evidence>
<dbReference type="InterPro" id="IPR010129">
    <property type="entry name" value="T1SS_HlyD"/>
</dbReference>
<keyword evidence="3 9" id="KW-0813">Transport</keyword>
<keyword evidence="10" id="KW-0175">Coiled coil</keyword>
<dbReference type="InterPro" id="IPR050739">
    <property type="entry name" value="MFP"/>
</dbReference>
<accession>M2YA97</accession>
<sequence>MSEKLALADHITTLRHRYSALDKAVTKAESLRDGVSHHLDIWREALAADKLRPKLGPMGEAELAFLPAALEISERPASATARLIAVVICGFFAGSIAWASLGELDIMAVAQGKIIPSEQVKTIQPLETSVVRAIHVAEGQTVKKGDLLIELEVTGGKADLERLSADRDTARTDMARLEALLEPDPERAFAPALDLPPAMVALARSQMAAQLAEHRGKLASLDSELARKRAELRTIEADMARLTNVIAQAEDRANRRRVLTEQGLNSHLDLSRAQQEVMEATGNREVGKSKLSETRAAIDSLSFQREQARAEFRRDASTRLAEARAKANSAENELAKAAQRQNVLSLTAPVDGTAQQLEVHTIGGVVQPAQKLLVIVPVGSALEVEARLPNKDIAFVEAGQEAVIKVDAFPFTRYGTISGKITTISLDAVQDEQKKEYFFPIRVALDRAAIGVENGRQIPLTPGMTVSAEVRTGMRRPIEYVLAPLQKYKDESGRER</sequence>
<feature type="coiled-coil region" evidence="10">
    <location>
        <begin position="211"/>
        <end position="252"/>
    </location>
</feature>
<dbReference type="PANTHER" id="PTHR30386">
    <property type="entry name" value="MEMBRANE FUSION SUBUNIT OF EMRAB-TOLC MULTIDRUG EFFLUX PUMP"/>
    <property type="match status" value="1"/>
</dbReference>
<evidence type="ECO:0000256" key="4">
    <source>
        <dbReference type="ARBA" id="ARBA00022475"/>
    </source>
</evidence>
<evidence type="ECO:0000256" key="5">
    <source>
        <dbReference type="ARBA" id="ARBA00022519"/>
    </source>
</evidence>
<dbReference type="STRING" id="1244869.H261_11094"/>
<evidence type="ECO:0000313" key="13">
    <source>
        <dbReference type="EMBL" id="EME69946.1"/>
    </source>
</evidence>
<name>M2YA97_9PROT</name>
<comment type="subcellular location">
    <subcellularLocation>
        <location evidence="1 9">Cell inner membrane</location>
        <topology evidence="1 9">Single-pass membrane protein</topology>
    </subcellularLocation>
</comment>
<keyword evidence="7" id="KW-1133">Transmembrane helix</keyword>
<evidence type="ECO:0000256" key="2">
    <source>
        <dbReference type="ARBA" id="ARBA00009477"/>
    </source>
</evidence>
<evidence type="ECO:0000313" key="14">
    <source>
        <dbReference type="Proteomes" id="UP000011744"/>
    </source>
</evidence>
<comment type="caution">
    <text evidence="13">The sequence shown here is derived from an EMBL/GenBank/DDBJ whole genome shotgun (WGS) entry which is preliminary data.</text>
</comment>
<keyword evidence="5 9" id="KW-0997">Cell inner membrane</keyword>
<dbReference type="Pfam" id="PF25994">
    <property type="entry name" value="HH_AprE"/>
    <property type="match status" value="1"/>
</dbReference>
<feature type="coiled-coil region" evidence="10">
    <location>
        <begin position="291"/>
        <end position="340"/>
    </location>
</feature>
<dbReference type="SUPFAM" id="SSF111369">
    <property type="entry name" value="HlyD-like secretion proteins"/>
    <property type="match status" value="1"/>
</dbReference>
<dbReference type="NCBIfam" id="TIGR01843">
    <property type="entry name" value="type_I_hlyD"/>
    <property type="match status" value="1"/>
</dbReference>
<feature type="domain" description="AprE-like long alpha-helical hairpin" evidence="11">
    <location>
        <begin position="157"/>
        <end position="339"/>
    </location>
</feature>
<dbReference type="EMBL" id="AONQ01000025">
    <property type="protein sequence ID" value="EME69946.1"/>
    <property type="molecule type" value="Genomic_DNA"/>
</dbReference>
<dbReference type="InterPro" id="IPR058982">
    <property type="entry name" value="Beta-barrel_AprE"/>
</dbReference>
<keyword evidence="14" id="KW-1185">Reference proteome</keyword>
<evidence type="ECO:0000256" key="9">
    <source>
        <dbReference type="RuleBase" id="RU365093"/>
    </source>
</evidence>
<dbReference type="InterPro" id="IPR058781">
    <property type="entry name" value="HH_AprE-like"/>
</dbReference>
<dbReference type="Gene3D" id="2.40.50.100">
    <property type="match status" value="1"/>
</dbReference>
<proteinExistence type="inferred from homology"/>
<dbReference type="Pfam" id="PF26002">
    <property type="entry name" value="Beta-barrel_AprE"/>
    <property type="match status" value="1"/>
</dbReference>
<dbReference type="PANTHER" id="PTHR30386:SF27">
    <property type="entry name" value="MEMBRANE FUSION PROTEIN (MFP) FAMILY PROTEIN"/>
    <property type="match status" value="1"/>
</dbReference>
<evidence type="ECO:0000259" key="12">
    <source>
        <dbReference type="Pfam" id="PF26002"/>
    </source>
</evidence>
<evidence type="ECO:0000256" key="1">
    <source>
        <dbReference type="ARBA" id="ARBA00004377"/>
    </source>
</evidence>
<protein>
    <recommendedName>
        <fullName evidence="9">Membrane fusion protein (MFP) family protein</fullName>
    </recommendedName>
</protein>
<keyword evidence="8" id="KW-0472">Membrane</keyword>
<keyword evidence="4 9" id="KW-1003">Cell membrane</keyword>
<evidence type="ECO:0000256" key="8">
    <source>
        <dbReference type="ARBA" id="ARBA00023136"/>
    </source>
</evidence>
<evidence type="ECO:0000256" key="7">
    <source>
        <dbReference type="ARBA" id="ARBA00022989"/>
    </source>
</evidence>
<dbReference type="PRINTS" id="PR01490">
    <property type="entry name" value="RTXTOXIND"/>
</dbReference>
<dbReference type="eggNOG" id="COG0845">
    <property type="taxonomic scope" value="Bacteria"/>
</dbReference>
<dbReference type="OrthoDB" id="9810980at2"/>
<gene>
    <name evidence="13" type="ORF">H261_11094</name>
</gene>
<dbReference type="AlphaFoldDB" id="M2YA97"/>
<feature type="domain" description="AprE-like beta-barrel" evidence="12">
    <location>
        <begin position="382"/>
        <end position="473"/>
    </location>
</feature>